<dbReference type="InterPro" id="IPR036890">
    <property type="entry name" value="HATPase_C_sf"/>
</dbReference>
<dbReference type="InterPro" id="IPR035965">
    <property type="entry name" value="PAS-like_dom_sf"/>
</dbReference>
<name>A0A0N7JGZ3_9CAUL</name>
<dbReference type="EMBL" id="CP013002">
    <property type="protein sequence ID" value="ALL11954.1"/>
    <property type="molecule type" value="Genomic_DNA"/>
</dbReference>
<proteinExistence type="predicted"/>
<evidence type="ECO:0000259" key="13">
    <source>
        <dbReference type="PROSITE" id="PS50110"/>
    </source>
</evidence>
<organism evidence="15 16">
    <name type="scientific">Caulobacter henricii</name>
    <dbReference type="NCBI Taxonomy" id="69395"/>
    <lineage>
        <taxon>Bacteria</taxon>
        <taxon>Pseudomonadati</taxon>
        <taxon>Pseudomonadota</taxon>
        <taxon>Alphaproteobacteria</taxon>
        <taxon>Caulobacterales</taxon>
        <taxon>Caulobacteraceae</taxon>
        <taxon>Caulobacter</taxon>
    </lineage>
</organism>
<keyword evidence="8" id="KW-0547">Nucleotide-binding</keyword>
<dbReference type="Proteomes" id="UP000056905">
    <property type="component" value="Chromosome"/>
</dbReference>
<keyword evidence="5" id="KW-0288">FMN</keyword>
<keyword evidence="10" id="KW-0067">ATP-binding</keyword>
<evidence type="ECO:0000256" key="7">
    <source>
        <dbReference type="ARBA" id="ARBA00022737"/>
    </source>
</evidence>
<dbReference type="EC" id="2.7.13.3" evidence="2"/>
<evidence type="ECO:0000256" key="5">
    <source>
        <dbReference type="ARBA" id="ARBA00022643"/>
    </source>
</evidence>
<dbReference type="Gene3D" id="3.30.450.20">
    <property type="entry name" value="PAS domain"/>
    <property type="match status" value="1"/>
</dbReference>
<keyword evidence="3 12" id="KW-0597">Phosphoprotein</keyword>
<dbReference type="SMART" id="SM00448">
    <property type="entry name" value="REC"/>
    <property type="match status" value="1"/>
</dbReference>
<dbReference type="GO" id="GO:0000160">
    <property type="term" value="P:phosphorelay signal transduction system"/>
    <property type="evidence" value="ECO:0007669"/>
    <property type="project" value="InterPro"/>
</dbReference>
<dbReference type="Pfam" id="PF07536">
    <property type="entry name" value="HWE_HK"/>
    <property type="match status" value="1"/>
</dbReference>
<dbReference type="Gene3D" id="3.40.50.2300">
    <property type="match status" value="1"/>
</dbReference>
<keyword evidence="7" id="KW-0677">Repeat</keyword>
<dbReference type="SUPFAM" id="SSF55785">
    <property type="entry name" value="PYP-like sensor domain (PAS domain)"/>
    <property type="match status" value="1"/>
</dbReference>
<evidence type="ECO:0000256" key="2">
    <source>
        <dbReference type="ARBA" id="ARBA00012438"/>
    </source>
</evidence>
<protein>
    <recommendedName>
        <fullName evidence="2">histidine kinase</fullName>
        <ecNumber evidence="2">2.7.13.3</ecNumber>
    </recommendedName>
</protein>
<keyword evidence="4" id="KW-0285">Flavoprotein</keyword>
<feature type="domain" description="Response regulatory" evidence="13">
    <location>
        <begin position="531"/>
        <end position="639"/>
    </location>
</feature>
<dbReference type="PANTHER" id="PTHR41523:SF8">
    <property type="entry name" value="ETHYLENE RESPONSE SENSOR PROTEIN"/>
    <property type="match status" value="1"/>
</dbReference>
<accession>A0A0N7JGZ3</accession>
<evidence type="ECO:0000256" key="3">
    <source>
        <dbReference type="ARBA" id="ARBA00022553"/>
    </source>
</evidence>
<dbReference type="InterPro" id="IPR000700">
    <property type="entry name" value="PAS-assoc_C"/>
</dbReference>
<keyword evidence="11" id="KW-0843">Virulence</keyword>
<reference evidence="15 16" key="1">
    <citation type="submission" date="2015-10" db="EMBL/GenBank/DDBJ databases">
        <title>Conservation of the essential genome among Caulobacter and Brevundimonas species.</title>
        <authorList>
            <person name="Scott D."/>
            <person name="Ely B."/>
        </authorList>
    </citation>
    <scope>NUCLEOTIDE SEQUENCE [LARGE SCALE GENOMIC DNA]</scope>
    <source>
        <strain evidence="15 16">CB4</strain>
    </source>
</reference>
<dbReference type="SUPFAM" id="SSF55781">
    <property type="entry name" value="GAF domain-like"/>
    <property type="match status" value="1"/>
</dbReference>
<gene>
    <name evidence="15" type="ORF">AQ619_00400</name>
</gene>
<dbReference type="InterPro" id="IPR001789">
    <property type="entry name" value="Sig_transdc_resp-reg_receiver"/>
</dbReference>
<dbReference type="InterPro" id="IPR011006">
    <property type="entry name" value="CheY-like_superfamily"/>
</dbReference>
<dbReference type="InterPro" id="IPR000014">
    <property type="entry name" value="PAS"/>
</dbReference>
<dbReference type="Pfam" id="PF08447">
    <property type="entry name" value="PAS_3"/>
    <property type="match status" value="1"/>
</dbReference>
<dbReference type="KEGG" id="chq:AQ619_00400"/>
<keyword evidence="16" id="KW-1185">Reference proteome</keyword>
<keyword evidence="6" id="KW-0808">Transferase</keyword>
<feature type="domain" description="PAC" evidence="14">
    <location>
        <begin position="254"/>
        <end position="307"/>
    </location>
</feature>
<dbReference type="RefSeq" id="WP_062142709.1">
    <property type="nucleotide sequence ID" value="NZ_CP013002.1"/>
</dbReference>
<dbReference type="Gene3D" id="3.30.565.10">
    <property type="entry name" value="Histidine kinase-like ATPase, C-terminal domain"/>
    <property type="match status" value="1"/>
</dbReference>
<dbReference type="PANTHER" id="PTHR41523">
    <property type="entry name" value="TWO-COMPONENT SYSTEM SENSOR PROTEIN"/>
    <property type="match status" value="1"/>
</dbReference>
<evidence type="ECO:0000256" key="10">
    <source>
        <dbReference type="ARBA" id="ARBA00022840"/>
    </source>
</evidence>
<evidence type="ECO:0000256" key="12">
    <source>
        <dbReference type="PROSITE-ProRule" id="PRU00169"/>
    </source>
</evidence>
<dbReference type="SUPFAM" id="SSF52172">
    <property type="entry name" value="CheY-like"/>
    <property type="match status" value="1"/>
</dbReference>
<evidence type="ECO:0000313" key="15">
    <source>
        <dbReference type="EMBL" id="ALL11954.1"/>
    </source>
</evidence>
<evidence type="ECO:0000256" key="1">
    <source>
        <dbReference type="ARBA" id="ARBA00000085"/>
    </source>
</evidence>
<dbReference type="PROSITE" id="PS50110">
    <property type="entry name" value="RESPONSE_REGULATORY"/>
    <property type="match status" value="1"/>
</dbReference>
<dbReference type="OrthoDB" id="9760752at2"/>
<dbReference type="SMART" id="SM00911">
    <property type="entry name" value="HWE_HK"/>
    <property type="match status" value="1"/>
</dbReference>
<evidence type="ECO:0000259" key="14">
    <source>
        <dbReference type="PROSITE" id="PS50113"/>
    </source>
</evidence>
<dbReference type="NCBIfam" id="TIGR00229">
    <property type="entry name" value="sensory_box"/>
    <property type="match status" value="1"/>
</dbReference>
<dbReference type="GO" id="GO:0005524">
    <property type="term" value="F:ATP binding"/>
    <property type="evidence" value="ECO:0007669"/>
    <property type="project" value="UniProtKB-KW"/>
</dbReference>
<evidence type="ECO:0000256" key="8">
    <source>
        <dbReference type="ARBA" id="ARBA00022741"/>
    </source>
</evidence>
<keyword evidence="9 15" id="KW-0418">Kinase</keyword>
<evidence type="ECO:0000256" key="4">
    <source>
        <dbReference type="ARBA" id="ARBA00022630"/>
    </source>
</evidence>
<evidence type="ECO:0000256" key="6">
    <source>
        <dbReference type="ARBA" id="ARBA00022679"/>
    </source>
</evidence>
<evidence type="ECO:0000256" key="11">
    <source>
        <dbReference type="ARBA" id="ARBA00023026"/>
    </source>
</evidence>
<dbReference type="CDD" id="cd00130">
    <property type="entry name" value="PAS"/>
    <property type="match status" value="1"/>
</dbReference>
<evidence type="ECO:0000256" key="9">
    <source>
        <dbReference type="ARBA" id="ARBA00022777"/>
    </source>
</evidence>
<dbReference type="InterPro" id="IPR029016">
    <property type="entry name" value="GAF-like_dom_sf"/>
</dbReference>
<feature type="modified residue" description="4-aspartylphosphate" evidence="12">
    <location>
        <position position="580"/>
    </location>
</feature>
<dbReference type="Gene3D" id="2.10.70.100">
    <property type="match status" value="1"/>
</dbReference>
<comment type="catalytic activity">
    <reaction evidence="1">
        <text>ATP + protein L-histidine = ADP + protein N-phospho-L-histidine.</text>
        <dbReference type="EC" id="2.7.13.3"/>
    </reaction>
</comment>
<dbReference type="STRING" id="69395.AQ619_00400"/>
<evidence type="ECO:0000313" key="16">
    <source>
        <dbReference type="Proteomes" id="UP000056905"/>
    </source>
</evidence>
<dbReference type="InterPro" id="IPR013655">
    <property type="entry name" value="PAS_fold_3"/>
</dbReference>
<sequence>MDDARSTTDADREAGRLRATQALKAFERPGDDPRFTRLMRLAAGRLHVPRASLWLIGGTQLHCKASYGGGHDSVRPRAGSAADRLIARREPLFGQMVGADAGLAALGLGHGPGGFFACAPLIHPDGPVVGYLAVEDACPRAEPGPEALEALTDLAALAMDALLHEPPIAPSTGLRSLDTERLALAIGAASLGEFEWDRTLDIYRISPRLAKIANLPVGVIPAEDGQALFRYVHADDRAEIQRGVDEQLRKRGRYEVEFRRNPDDKGRVQWNRAAGVMMADEAGDPTRLIGVIQDITDRKQQDEQRESLLAELDHRIKNLLAVVQSVAAHSARKSSSLDVFLKTFAGRLKSMSSAHDLLSAARWRGATLARIAAAELGGLAPTQTRWDGPELFLTPRAASALSLTLHELAVNAVKYGALSTENGKVEVVWRRSPEGGFALEWLESGGPPASEPVSRGFGATLVEDVVGRELGGSARIDYRRSGVSALIQAAPEALASGPPPEPEKAAAPERIVETLIAADENIRPGAISGLKVLIVEDSLLLALELEAGLEDAGVVVVGCAAELGEALSMLDQDFDVAVLDADLNGQSVAPVAEILRREGRPFVFATGYADKAAPMGFDAPIVRKPYNVHQIARAIADVTGRH</sequence>
<dbReference type="Gene3D" id="3.30.450.40">
    <property type="match status" value="1"/>
</dbReference>
<dbReference type="PROSITE" id="PS50113">
    <property type="entry name" value="PAC"/>
    <property type="match status" value="1"/>
</dbReference>
<dbReference type="InterPro" id="IPR011102">
    <property type="entry name" value="Sig_transdc_His_kinase_HWE"/>
</dbReference>
<dbReference type="GO" id="GO:0004673">
    <property type="term" value="F:protein histidine kinase activity"/>
    <property type="evidence" value="ECO:0007669"/>
    <property type="project" value="UniProtKB-EC"/>
</dbReference>
<dbReference type="AlphaFoldDB" id="A0A0N7JGZ3"/>